<keyword evidence="2" id="KW-0964">Secreted</keyword>
<dbReference type="Pfam" id="PF14449">
    <property type="entry name" value="PT-TG"/>
    <property type="match status" value="1"/>
</dbReference>
<accession>A0A5P6VM39</accession>
<evidence type="ECO:0000256" key="2">
    <source>
        <dbReference type="ARBA" id="ARBA00022525"/>
    </source>
</evidence>
<gene>
    <name evidence="4" type="ORF">FXF36_01995</name>
</gene>
<dbReference type="EMBL" id="CP043028">
    <property type="protein sequence ID" value="QFJ53725.1"/>
    <property type="molecule type" value="Genomic_DNA"/>
</dbReference>
<dbReference type="InterPro" id="IPR027797">
    <property type="entry name" value="PT-TG_dom"/>
</dbReference>
<organism evidence="4 5">
    <name type="scientific">Pseudobutyrivibrio xylanivorans</name>
    <dbReference type="NCBI Taxonomy" id="185007"/>
    <lineage>
        <taxon>Bacteria</taxon>
        <taxon>Bacillati</taxon>
        <taxon>Bacillota</taxon>
        <taxon>Clostridia</taxon>
        <taxon>Lachnospirales</taxon>
        <taxon>Lachnospiraceae</taxon>
        <taxon>Pseudobutyrivibrio</taxon>
    </lineage>
</organism>
<dbReference type="KEGG" id="pxv:FXF36_01995"/>
<evidence type="ECO:0000313" key="5">
    <source>
        <dbReference type="Proteomes" id="UP000327030"/>
    </source>
</evidence>
<evidence type="ECO:0000259" key="3">
    <source>
        <dbReference type="Pfam" id="PF14449"/>
    </source>
</evidence>
<feature type="domain" description="Pre-toxin TG" evidence="3">
    <location>
        <begin position="219"/>
        <end position="258"/>
    </location>
</feature>
<name>A0A5P6VM39_PSEXY</name>
<proteinExistence type="predicted"/>
<reference evidence="5" key="1">
    <citation type="submission" date="2019-08" db="EMBL/GenBank/DDBJ databases">
        <title>Complete Genome Sequence of the Polysaccharide-Degrading Rumen Bacterium Pseudobutyrivibrio xylanivorans MA3014.</title>
        <authorList>
            <person name="Palevich N."/>
            <person name="Maclean P.H."/>
            <person name="Kelly W.J."/>
            <person name="Leahy S.C."/>
            <person name="Rakonjac J."/>
            <person name="Attwood G.T."/>
        </authorList>
    </citation>
    <scope>NUCLEOTIDE SEQUENCE [LARGE SCALE GENOMIC DNA]</scope>
    <source>
        <strain evidence="5">MA3014</strain>
    </source>
</reference>
<dbReference type="GO" id="GO:0005576">
    <property type="term" value="C:extracellular region"/>
    <property type="evidence" value="ECO:0007669"/>
    <property type="project" value="UniProtKB-SubCell"/>
</dbReference>
<protein>
    <recommendedName>
        <fullName evidence="3">Pre-toxin TG domain-containing protein</fullName>
    </recommendedName>
</protein>
<dbReference type="OrthoDB" id="2048906at2"/>
<dbReference type="Proteomes" id="UP000327030">
    <property type="component" value="Chromosome 1"/>
</dbReference>
<evidence type="ECO:0000256" key="1">
    <source>
        <dbReference type="ARBA" id="ARBA00004613"/>
    </source>
</evidence>
<evidence type="ECO:0000313" key="4">
    <source>
        <dbReference type="EMBL" id="QFJ53725.1"/>
    </source>
</evidence>
<comment type="subcellular location">
    <subcellularLocation>
        <location evidence="1">Secreted</location>
    </subcellularLocation>
</comment>
<dbReference type="RefSeq" id="WP_151622222.1">
    <property type="nucleotide sequence ID" value="NZ_CP043028.1"/>
</dbReference>
<sequence length="501" mass="55263">MGYKSELKVVDEAFAYNSNISFLPIHLAQSLIDMNAELAEIDELLVDNSCPNIYHSNHEQDIEYSAEMLGELLSYSSNLAFYALELIDKPLCKNFNLNATESISRIKADDFSTENVLGIREQIGYDDCGEPIIQDKQTLSLQDYLGITAPENGGNLLNVPKEFKDFTDQYVSVYESMKANLIDEKGNQISLEEYLKELNNMGEFSHTMDQPFKQFLSAILDLTIVVPIYEACVGEDIITGEDLSDFERGMKVVGAVIEVFTLGQSGIFAMPAKEALMSLGKVAIVDIASTSASYWTGYACNELGLPLPLTLMFAMGVGMGTSYGLNKLLMGNTFYSTESVNVESSDEAIDYIKLSDELGDKIEREGYVLIDTENAAVANADWADMGYTLPPVADGTKVYNVEAGDFKYARVFKEGVNKPKSPFILRADDIEGLTAAEIAEKYALPQVPDKVVYPNIPADTPLEVSIVGPQESWGTLGGDAQYALKDVLLDDDWFLDIHDLK</sequence>
<dbReference type="AlphaFoldDB" id="A0A5P6VM39"/>